<dbReference type="EMBL" id="MGFG01000024">
    <property type="protein sequence ID" value="OGM00794.1"/>
    <property type="molecule type" value="Genomic_DNA"/>
</dbReference>
<keyword evidence="1" id="KW-0472">Membrane</keyword>
<sequence>MADSNKKKIHISLRLATGMFAILIIVVSLISIAATGFFIFGALNDISGEHFILSDSDRRPVETIDLTRLNSLQEKIADKNKLDAPREGRLHNPFLEPIIVPPTEAPTDEASTNI</sequence>
<accession>A0A1F7WD95</accession>
<comment type="caution">
    <text evidence="2">The sequence shown here is derived from an EMBL/GenBank/DDBJ whole genome shotgun (WGS) entry which is preliminary data.</text>
</comment>
<dbReference type="Proteomes" id="UP000176988">
    <property type="component" value="Unassembled WGS sequence"/>
</dbReference>
<feature type="transmembrane region" description="Helical" evidence="1">
    <location>
        <begin position="20"/>
        <end position="43"/>
    </location>
</feature>
<keyword evidence="1" id="KW-1133">Transmembrane helix</keyword>
<dbReference type="AlphaFoldDB" id="A0A1F7WD95"/>
<evidence type="ECO:0000313" key="2">
    <source>
        <dbReference type="EMBL" id="OGM00794.1"/>
    </source>
</evidence>
<proteinExistence type="predicted"/>
<keyword evidence="1" id="KW-0812">Transmembrane</keyword>
<reference evidence="2 3" key="1">
    <citation type="journal article" date="2016" name="Nat. Commun.">
        <title>Thousands of microbial genomes shed light on interconnected biogeochemical processes in an aquifer system.</title>
        <authorList>
            <person name="Anantharaman K."/>
            <person name="Brown C.T."/>
            <person name="Hug L.A."/>
            <person name="Sharon I."/>
            <person name="Castelle C.J."/>
            <person name="Probst A.J."/>
            <person name="Thomas B.C."/>
            <person name="Singh A."/>
            <person name="Wilkins M.J."/>
            <person name="Karaoz U."/>
            <person name="Brodie E.L."/>
            <person name="Williams K.H."/>
            <person name="Hubbard S.S."/>
            <person name="Banfield J.F."/>
        </authorList>
    </citation>
    <scope>NUCLEOTIDE SEQUENCE [LARGE SCALE GENOMIC DNA]</scope>
</reference>
<evidence type="ECO:0000256" key="1">
    <source>
        <dbReference type="SAM" id="Phobius"/>
    </source>
</evidence>
<name>A0A1F7WD95_9BACT</name>
<gene>
    <name evidence="2" type="ORF">A2480_01160</name>
</gene>
<evidence type="ECO:0000313" key="3">
    <source>
        <dbReference type="Proteomes" id="UP000176988"/>
    </source>
</evidence>
<protein>
    <submittedName>
        <fullName evidence="2">Uncharacterized protein</fullName>
    </submittedName>
</protein>
<dbReference type="STRING" id="1802424.A2480_01160"/>
<organism evidence="2 3">
    <name type="scientific">Candidatus Uhrbacteria bacterium RIFOXYC2_FULL_47_19</name>
    <dbReference type="NCBI Taxonomy" id="1802424"/>
    <lineage>
        <taxon>Bacteria</taxon>
        <taxon>Candidatus Uhriibacteriota</taxon>
    </lineage>
</organism>